<evidence type="ECO:0000256" key="2">
    <source>
        <dbReference type="ARBA" id="ARBA00022723"/>
    </source>
</evidence>
<keyword evidence="2" id="KW-0479">Metal-binding</keyword>
<dbReference type="EMBL" id="KN837221">
    <property type="protein sequence ID" value="KIJ32812.1"/>
    <property type="molecule type" value="Genomic_DNA"/>
</dbReference>
<evidence type="ECO:0000256" key="3">
    <source>
        <dbReference type="ARBA" id="ARBA00022833"/>
    </source>
</evidence>
<dbReference type="Pfam" id="PF04828">
    <property type="entry name" value="GFA"/>
    <property type="match status" value="1"/>
</dbReference>
<dbReference type="InterPro" id="IPR006913">
    <property type="entry name" value="CENP-V/GFA"/>
</dbReference>
<feature type="domain" description="CENP-V/GFA" evidence="5">
    <location>
        <begin position="5"/>
        <end position="147"/>
    </location>
</feature>
<evidence type="ECO:0000259" key="5">
    <source>
        <dbReference type="PROSITE" id="PS51891"/>
    </source>
</evidence>
<accession>A0A0C9UU73</accession>
<evidence type="ECO:0000313" key="7">
    <source>
        <dbReference type="Proteomes" id="UP000054279"/>
    </source>
</evidence>
<reference evidence="6 7" key="1">
    <citation type="submission" date="2014-06" db="EMBL/GenBank/DDBJ databases">
        <title>Evolutionary Origins and Diversification of the Mycorrhizal Mutualists.</title>
        <authorList>
            <consortium name="DOE Joint Genome Institute"/>
            <consortium name="Mycorrhizal Genomics Consortium"/>
            <person name="Kohler A."/>
            <person name="Kuo A."/>
            <person name="Nagy L.G."/>
            <person name="Floudas D."/>
            <person name="Copeland A."/>
            <person name="Barry K.W."/>
            <person name="Cichocki N."/>
            <person name="Veneault-Fourrey C."/>
            <person name="LaButti K."/>
            <person name="Lindquist E.A."/>
            <person name="Lipzen A."/>
            <person name="Lundell T."/>
            <person name="Morin E."/>
            <person name="Murat C."/>
            <person name="Riley R."/>
            <person name="Ohm R."/>
            <person name="Sun H."/>
            <person name="Tunlid A."/>
            <person name="Henrissat B."/>
            <person name="Grigoriev I.V."/>
            <person name="Hibbett D.S."/>
            <person name="Martin F."/>
        </authorList>
    </citation>
    <scope>NUCLEOTIDE SEQUENCE [LARGE SCALE GENOMIC DNA]</scope>
    <source>
        <strain evidence="6 7">SS14</strain>
    </source>
</reference>
<comment type="similarity">
    <text evidence="1">Belongs to the Gfa family.</text>
</comment>
<keyword evidence="3" id="KW-0862">Zinc</keyword>
<dbReference type="OrthoDB" id="5422068at2759"/>
<evidence type="ECO:0000256" key="1">
    <source>
        <dbReference type="ARBA" id="ARBA00005495"/>
    </source>
</evidence>
<gene>
    <name evidence="6" type="ORF">M422DRAFT_265295</name>
</gene>
<name>A0A0C9UU73_SPHS4</name>
<sequence length="183" mass="19958">MSQILKGGCYCGGTTYTIAIPDKLPQVVGTPHKVPTSILDHCGKCRKTSGSLFQAWIVVPKPWITITYKYKEGSGGKLVEFQSSAHGTRSFCGACGTNLFYDSSKKKAMVEDMDGVVYLVNVTIGSLDEESLTHVELVKPKLHVWWDHGIGWIKEAFTTAGQGFGGLAKYPTGDVRQSPEELI</sequence>
<keyword evidence="4" id="KW-0456">Lyase</keyword>
<evidence type="ECO:0000256" key="4">
    <source>
        <dbReference type="ARBA" id="ARBA00023239"/>
    </source>
</evidence>
<proteinExistence type="inferred from homology"/>
<dbReference type="GO" id="GO:0016846">
    <property type="term" value="F:carbon-sulfur lyase activity"/>
    <property type="evidence" value="ECO:0007669"/>
    <property type="project" value="InterPro"/>
</dbReference>
<keyword evidence="7" id="KW-1185">Reference proteome</keyword>
<dbReference type="AlphaFoldDB" id="A0A0C9UU73"/>
<evidence type="ECO:0000313" key="6">
    <source>
        <dbReference type="EMBL" id="KIJ32812.1"/>
    </source>
</evidence>
<dbReference type="PANTHER" id="PTHR33337">
    <property type="entry name" value="GFA DOMAIN-CONTAINING PROTEIN"/>
    <property type="match status" value="1"/>
</dbReference>
<dbReference type="Gene3D" id="3.90.1590.10">
    <property type="entry name" value="glutathione-dependent formaldehyde- activating enzyme (gfa)"/>
    <property type="match status" value="1"/>
</dbReference>
<dbReference type="HOGENOM" id="CLU_088625_0_0_1"/>
<dbReference type="PANTHER" id="PTHR33337:SF40">
    <property type="entry name" value="CENP-V_GFA DOMAIN-CONTAINING PROTEIN-RELATED"/>
    <property type="match status" value="1"/>
</dbReference>
<dbReference type="InterPro" id="IPR011057">
    <property type="entry name" value="Mss4-like_sf"/>
</dbReference>
<organism evidence="6 7">
    <name type="scientific">Sphaerobolus stellatus (strain SS14)</name>
    <dbReference type="NCBI Taxonomy" id="990650"/>
    <lineage>
        <taxon>Eukaryota</taxon>
        <taxon>Fungi</taxon>
        <taxon>Dikarya</taxon>
        <taxon>Basidiomycota</taxon>
        <taxon>Agaricomycotina</taxon>
        <taxon>Agaricomycetes</taxon>
        <taxon>Phallomycetidae</taxon>
        <taxon>Geastrales</taxon>
        <taxon>Sphaerobolaceae</taxon>
        <taxon>Sphaerobolus</taxon>
    </lineage>
</organism>
<protein>
    <recommendedName>
        <fullName evidence="5">CENP-V/GFA domain-containing protein</fullName>
    </recommendedName>
</protein>
<dbReference type="PROSITE" id="PS51891">
    <property type="entry name" value="CENP_V_GFA"/>
    <property type="match status" value="1"/>
</dbReference>
<dbReference type="GO" id="GO:0046872">
    <property type="term" value="F:metal ion binding"/>
    <property type="evidence" value="ECO:0007669"/>
    <property type="project" value="UniProtKB-KW"/>
</dbReference>
<dbReference type="SUPFAM" id="SSF51316">
    <property type="entry name" value="Mss4-like"/>
    <property type="match status" value="1"/>
</dbReference>
<dbReference type="Proteomes" id="UP000054279">
    <property type="component" value="Unassembled WGS sequence"/>
</dbReference>